<feature type="domain" description="DNA helicase Pif1-like DEAD-box helicase" evidence="2">
    <location>
        <begin position="196"/>
        <end position="310"/>
    </location>
</feature>
<dbReference type="PANTHER" id="PTHR47642">
    <property type="entry name" value="ATP-DEPENDENT DNA HELICASE"/>
    <property type="match status" value="1"/>
</dbReference>
<keyword evidence="1" id="KW-0233">DNA recombination</keyword>
<keyword evidence="5" id="KW-1185">Reference proteome</keyword>
<proteinExistence type="inferred from homology"/>
<keyword evidence="1" id="KW-0378">Hydrolase</keyword>
<dbReference type="GO" id="GO:0016787">
    <property type="term" value="F:hydrolase activity"/>
    <property type="evidence" value="ECO:0007669"/>
    <property type="project" value="UniProtKB-KW"/>
</dbReference>
<keyword evidence="1" id="KW-0227">DNA damage</keyword>
<comment type="catalytic activity">
    <reaction evidence="1">
        <text>ATP + H2O = ADP + phosphate + H(+)</text>
        <dbReference type="Rhea" id="RHEA:13065"/>
        <dbReference type="ChEBI" id="CHEBI:15377"/>
        <dbReference type="ChEBI" id="CHEBI:15378"/>
        <dbReference type="ChEBI" id="CHEBI:30616"/>
        <dbReference type="ChEBI" id="CHEBI:43474"/>
        <dbReference type="ChEBI" id="CHEBI:456216"/>
        <dbReference type="EC" id="5.6.2.3"/>
    </reaction>
</comment>
<dbReference type="OrthoDB" id="5578775at2759"/>
<dbReference type="GO" id="GO:0006281">
    <property type="term" value="P:DNA repair"/>
    <property type="evidence" value="ECO:0007669"/>
    <property type="project" value="UniProtKB-KW"/>
</dbReference>
<evidence type="ECO:0000313" key="3">
    <source>
        <dbReference type="EMBL" id="GBC03495.1"/>
    </source>
</evidence>
<dbReference type="Proteomes" id="UP000247702">
    <property type="component" value="Unassembled WGS sequence"/>
</dbReference>
<evidence type="ECO:0000313" key="5">
    <source>
        <dbReference type="Proteomes" id="UP000247702"/>
    </source>
</evidence>
<organism evidence="3 5">
    <name type="scientific">Rhizophagus clarus</name>
    <dbReference type="NCBI Taxonomy" id="94130"/>
    <lineage>
        <taxon>Eukaryota</taxon>
        <taxon>Fungi</taxon>
        <taxon>Fungi incertae sedis</taxon>
        <taxon>Mucoromycota</taxon>
        <taxon>Glomeromycotina</taxon>
        <taxon>Glomeromycetes</taxon>
        <taxon>Glomerales</taxon>
        <taxon>Glomeraceae</taxon>
        <taxon>Rhizophagus</taxon>
    </lineage>
</organism>
<dbReference type="InterPro" id="IPR051055">
    <property type="entry name" value="PIF1_helicase"/>
</dbReference>
<sequence length="331" mass="37940">MRVWPRPLSQRNGPQWKDYCRVKVLLHIRHRDLSVLTDNNSVSWPDLFEHYYEIIESALDLLSLPVDTLENNVVDDESDQDCEDLDDIKGEIRPDWMILSEMRPDAEFEIASDLGFRDVDRNYDWIADLKMRCPDLDLAAIPNFIQQACVFTNLNIASLPNCAVDPQSLNEKQMLVYRRIESHYANLLTDQECIDPLRLIVLGTAGTGKSYLIKMIQDQLCKIGRDHDVFVSPVMLLALTGVAAFNIHGITIYLSFSIPISSKSFDLAGENLKKLQKKLDGVYYFVIDKKSMVGHHMLGLVDLRLRQAFPNMEIKSISDSCQRLWTTSTRT</sequence>
<reference evidence="4" key="2">
    <citation type="submission" date="2019-10" db="EMBL/GenBank/DDBJ databases">
        <title>Conservation and host-specific expression of non-tandemly repeated heterogenous ribosome RNA gene in arbuscular mycorrhizal fungi.</title>
        <authorList>
            <person name="Maeda T."/>
            <person name="Kobayashi Y."/>
            <person name="Nakagawa T."/>
            <person name="Ezawa T."/>
            <person name="Yamaguchi K."/>
            <person name="Bino T."/>
            <person name="Nishimoto Y."/>
            <person name="Shigenobu S."/>
            <person name="Kawaguchi M."/>
        </authorList>
    </citation>
    <scope>NUCLEOTIDE SEQUENCE</scope>
    <source>
        <strain evidence="4">HR1</strain>
    </source>
</reference>
<dbReference type="Pfam" id="PF05970">
    <property type="entry name" value="PIF1"/>
    <property type="match status" value="1"/>
</dbReference>
<dbReference type="GO" id="GO:0000723">
    <property type="term" value="P:telomere maintenance"/>
    <property type="evidence" value="ECO:0007669"/>
    <property type="project" value="InterPro"/>
</dbReference>
<gene>
    <name evidence="4" type="ORF">RCL2_001988900</name>
    <name evidence="3" type="ORF">RclHR1_05150005</name>
</gene>
<reference evidence="3 5" key="1">
    <citation type="submission" date="2017-11" db="EMBL/GenBank/DDBJ databases">
        <title>The genome of Rhizophagus clarus HR1 reveals common genetic basis of auxotrophy among arbuscular mycorrhizal fungi.</title>
        <authorList>
            <person name="Kobayashi Y."/>
        </authorList>
    </citation>
    <scope>NUCLEOTIDE SEQUENCE [LARGE SCALE GENOMIC DNA]</scope>
    <source>
        <strain evidence="3 5">HR1</strain>
    </source>
</reference>
<dbReference type="AlphaFoldDB" id="A0A2Z6RYK3"/>
<dbReference type="GO" id="GO:0006310">
    <property type="term" value="P:DNA recombination"/>
    <property type="evidence" value="ECO:0007669"/>
    <property type="project" value="UniProtKB-KW"/>
</dbReference>
<dbReference type="EMBL" id="BEXD01003888">
    <property type="protein sequence ID" value="GBC03495.1"/>
    <property type="molecule type" value="Genomic_DNA"/>
</dbReference>
<dbReference type="STRING" id="94130.A0A2Z6RYK3"/>
<dbReference type="GO" id="GO:0043139">
    <property type="term" value="F:5'-3' DNA helicase activity"/>
    <property type="evidence" value="ECO:0007669"/>
    <property type="project" value="UniProtKB-EC"/>
</dbReference>
<dbReference type="EC" id="5.6.2.3" evidence="1"/>
<dbReference type="InterPro" id="IPR010285">
    <property type="entry name" value="DNA_helicase_pif1-like_DEAD"/>
</dbReference>
<dbReference type="Gene3D" id="3.40.50.300">
    <property type="entry name" value="P-loop containing nucleotide triphosphate hydrolases"/>
    <property type="match status" value="1"/>
</dbReference>
<name>A0A2Z6RYK3_9GLOM</name>
<keyword evidence="1 4" id="KW-0347">Helicase</keyword>
<comment type="caution">
    <text evidence="3">The sequence shown here is derived from an EMBL/GenBank/DDBJ whole genome shotgun (WGS) entry which is preliminary data.</text>
</comment>
<evidence type="ECO:0000259" key="2">
    <source>
        <dbReference type="Pfam" id="PF05970"/>
    </source>
</evidence>
<evidence type="ECO:0000256" key="1">
    <source>
        <dbReference type="RuleBase" id="RU363044"/>
    </source>
</evidence>
<evidence type="ECO:0000313" key="4">
    <source>
        <dbReference type="EMBL" id="GES93131.1"/>
    </source>
</evidence>
<keyword evidence="1" id="KW-0067">ATP-binding</keyword>
<dbReference type="Proteomes" id="UP000615446">
    <property type="component" value="Unassembled WGS sequence"/>
</dbReference>
<dbReference type="InterPro" id="IPR027417">
    <property type="entry name" value="P-loop_NTPase"/>
</dbReference>
<comment type="similarity">
    <text evidence="1">Belongs to the helicase family.</text>
</comment>
<dbReference type="SUPFAM" id="SSF52540">
    <property type="entry name" value="P-loop containing nucleoside triphosphate hydrolases"/>
    <property type="match status" value="1"/>
</dbReference>
<dbReference type="GO" id="GO:0005524">
    <property type="term" value="F:ATP binding"/>
    <property type="evidence" value="ECO:0007669"/>
    <property type="project" value="UniProtKB-KW"/>
</dbReference>
<keyword evidence="1" id="KW-0234">DNA repair</keyword>
<dbReference type="EMBL" id="BLAL01000221">
    <property type="protein sequence ID" value="GES93131.1"/>
    <property type="molecule type" value="Genomic_DNA"/>
</dbReference>
<comment type="cofactor">
    <cofactor evidence="1">
        <name>Mg(2+)</name>
        <dbReference type="ChEBI" id="CHEBI:18420"/>
    </cofactor>
</comment>
<protein>
    <recommendedName>
        <fullName evidence="1">ATP-dependent DNA helicase</fullName>
        <ecNumber evidence="1">5.6.2.3</ecNumber>
    </recommendedName>
</protein>
<keyword evidence="1" id="KW-0547">Nucleotide-binding</keyword>
<accession>A0A2Z6RYK3</accession>